<keyword evidence="1" id="KW-1133">Transmembrane helix</keyword>
<evidence type="ECO:0000256" key="1">
    <source>
        <dbReference type="SAM" id="Phobius"/>
    </source>
</evidence>
<reference evidence="2" key="1">
    <citation type="submission" date="2013-11" db="EMBL/GenBank/DDBJ databases">
        <title>Genome sequence of the fusiform rust pathogen reveals effectors for host alternation and coevolution with pine.</title>
        <authorList>
            <consortium name="DOE Joint Genome Institute"/>
            <person name="Smith K."/>
            <person name="Pendleton A."/>
            <person name="Kubisiak T."/>
            <person name="Anderson C."/>
            <person name="Salamov A."/>
            <person name="Aerts A."/>
            <person name="Riley R."/>
            <person name="Clum A."/>
            <person name="Lindquist E."/>
            <person name="Ence D."/>
            <person name="Campbell M."/>
            <person name="Kronenberg Z."/>
            <person name="Feau N."/>
            <person name="Dhillon B."/>
            <person name="Hamelin R."/>
            <person name="Burleigh J."/>
            <person name="Smith J."/>
            <person name="Yandell M."/>
            <person name="Nelson C."/>
            <person name="Grigoriev I."/>
            <person name="Davis J."/>
        </authorList>
    </citation>
    <scope>NUCLEOTIDE SEQUENCE</scope>
    <source>
        <strain evidence="2">G11</strain>
    </source>
</reference>
<keyword evidence="1" id="KW-0812">Transmembrane</keyword>
<protein>
    <submittedName>
        <fullName evidence="2">Uncharacterized protein</fullName>
    </submittedName>
</protein>
<dbReference type="EMBL" id="MU167226">
    <property type="protein sequence ID" value="KAG0149585.1"/>
    <property type="molecule type" value="Genomic_DNA"/>
</dbReference>
<name>A0A9P6NU85_9BASI</name>
<sequence length="386" mass="44678">MVWPQLDIPPGSALEADLMMLRLRIKQVVKWYFVLLFATVIWMMTTSNFAQYSFGEPACRRTFTFCFGEGGSVISDLTQYARAAALARRMNYKVLIDDSTWKYGQLSDYFIIPSPECEPLDHLNVTQKFKVGAEGWESKPHVFADNSVDLDKIVIKGMSLIEKGSKEDGLLIFDNHSSHPITSLQPAGSWWSDEAVFEEIRNFWKPNKRIREQILHMVWLMHSSISKRNGPSQRLWLAKYGHLEDFKKKRRVALLPYSQFTHDTIDQFENSLMKETAITPTQHLFPTPENLFKPESAVVVLFCDTRESERLEKQKKKFPQCTTSKVISTPAIIYKRRSKNLHITQVRQADIVIRDLIYANESSDQIVCHTADVQCRFLLLLSKYKL</sequence>
<dbReference type="AlphaFoldDB" id="A0A9P6NU85"/>
<proteinExistence type="predicted"/>
<keyword evidence="3" id="KW-1185">Reference proteome</keyword>
<comment type="caution">
    <text evidence="2">The sequence shown here is derived from an EMBL/GenBank/DDBJ whole genome shotgun (WGS) entry which is preliminary data.</text>
</comment>
<feature type="transmembrane region" description="Helical" evidence="1">
    <location>
        <begin position="28"/>
        <end position="45"/>
    </location>
</feature>
<organism evidence="2 3">
    <name type="scientific">Cronartium quercuum f. sp. fusiforme G11</name>
    <dbReference type="NCBI Taxonomy" id="708437"/>
    <lineage>
        <taxon>Eukaryota</taxon>
        <taxon>Fungi</taxon>
        <taxon>Dikarya</taxon>
        <taxon>Basidiomycota</taxon>
        <taxon>Pucciniomycotina</taxon>
        <taxon>Pucciniomycetes</taxon>
        <taxon>Pucciniales</taxon>
        <taxon>Coleosporiaceae</taxon>
        <taxon>Cronartium</taxon>
    </lineage>
</organism>
<evidence type="ECO:0000313" key="2">
    <source>
        <dbReference type="EMBL" id="KAG0149585.1"/>
    </source>
</evidence>
<keyword evidence="1" id="KW-0472">Membrane</keyword>
<accession>A0A9P6NU85</accession>
<dbReference type="OrthoDB" id="2502822at2759"/>
<dbReference type="Proteomes" id="UP000886653">
    <property type="component" value="Unassembled WGS sequence"/>
</dbReference>
<evidence type="ECO:0000313" key="3">
    <source>
        <dbReference type="Proteomes" id="UP000886653"/>
    </source>
</evidence>
<gene>
    <name evidence="2" type="ORF">CROQUDRAFT_686379</name>
</gene>